<protein>
    <submittedName>
        <fullName evidence="3">Gfo/Idh/MocA family oxidoreductase</fullName>
    </submittedName>
</protein>
<accession>A0ABS8AT81</accession>
<dbReference type="PANTHER" id="PTHR43377">
    <property type="entry name" value="BILIVERDIN REDUCTASE A"/>
    <property type="match status" value="1"/>
</dbReference>
<dbReference type="Proteomes" id="UP001165296">
    <property type="component" value="Unassembled WGS sequence"/>
</dbReference>
<feature type="domain" description="Gfo/Idh/MocA-like oxidoreductase C-terminal" evidence="2">
    <location>
        <begin position="169"/>
        <end position="430"/>
    </location>
</feature>
<dbReference type="EMBL" id="JAJADR010000003">
    <property type="protein sequence ID" value="MCB2408964.1"/>
    <property type="molecule type" value="Genomic_DNA"/>
</dbReference>
<keyword evidence="4" id="KW-1185">Reference proteome</keyword>
<reference evidence="3" key="1">
    <citation type="submission" date="2021-10" db="EMBL/GenBank/DDBJ databases">
        <authorList>
            <person name="Dean J.D."/>
            <person name="Kim M.K."/>
            <person name="Newey C.N."/>
            <person name="Stoker T.S."/>
            <person name="Thompson D.W."/>
            <person name="Grose J.H."/>
        </authorList>
    </citation>
    <scope>NUCLEOTIDE SEQUENCE</scope>
    <source>
        <strain evidence="3">BT178</strain>
    </source>
</reference>
<dbReference type="Pfam" id="PF01408">
    <property type="entry name" value="GFO_IDH_MocA"/>
    <property type="match status" value="1"/>
</dbReference>
<dbReference type="Gene3D" id="3.40.50.720">
    <property type="entry name" value="NAD(P)-binding Rossmann-like Domain"/>
    <property type="match status" value="1"/>
</dbReference>
<evidence type="ECO:0000313" key="4">
    <source>
        <dbReference type="Proteomes" id="UP001165296"/>
    </source>
</evidence>
<name>A0ABS8AT81_9BACT</name>
<dbReference type="Gene3D" id="3.30.360.10">
    <property type="entry name" value="Dihydrodipicolinate Reductase, domain 2"/>
    <property type="match status" value="1"/>
</dbReference>
<dbReference type="InterPro" id="IPR000683">
    <property type="entry name" value="Gfo/Idh/MocA-like_OxRdtase_N"/>
</dbReference>
<comment type="caution">
    <text evidence="3">The sequence shown here is derived from an EMBL/GenBank/DDBJ whole genome shotgun (WGS) entry which is preliminary data.</text>
</comment>
<dbReference type="SUPFAM" id="SSF55347">
    <property type="entry name" value="Glyceraldehyde-3-phosphate dehydrogenase-like, C-terminal domain"/>
    <property type="match status" value="1"/>
</dbReference>
<feature type="domain" description="Gfo/Idh/MocA-like oxidoreductase N-terminal" evidence="1">
    <location>
        <begin position="34"/>
        <end position="156"/>
    </location>
</feature>
<dbReference type="Pfam" id="PF02894">
    <property type="entry name" value="GFO_IDH_MocA_C"/>
    <property type="match status" value="1"/>
</dbReference>
<dbReference type="InterPro" id="IPR004104">
    <property type="entry name" value="Gfo/Idh/MocA-like_OxRdtase_C"/>
</dbReference>
<gene>
    <name evidence="3" type="ORF">LGH74_13325</name>
</gene>
<proteinExistence type="predicted"/>
<dbReference type="PANTHER" id="PTHR43377:SF2">
    <property type="entry name" value="BINDING ROSSMANN FOLD OXIDOREDUCTASE, PUTATIVE (AFU_ORTHOLOGUE AFUA_4G00560)-RELATED"/>
    <property type="match status" value="1"/>
</dbReference>
<dbReference type="SUPFAM" id="SSF51735">
    <property type="entry name" value="NAD(P)-binding Rossmann-fold domains"/>
    <property type="match status" value="1"/>
</dbReference>
<sequence length="443" mass="50547">MLRRTFLQTTGTALAGTLLTDNALAAALAGSRKRVAMVGTGHRGLGMWGTSVLKEFGDQIEFVGLCDINPGRVATGKKMLGVKCPTFTDFDQMMKQTKPELLIVTTVDATHDTFIIKGMEYGADIVTEKPMTTDEQKCEAILQAERRTGKKVMVTFNYRYSPHRQKIYELLRSGVIGDVTSADFHWYLDVHHGADYFRRWHRRRENSGSLLVHKASHHFDLLNWWLDSDPESVYGNGQLNFYGKNNAFRHTHCRPCPHKDKCQFYWDITKDERLTKIYVDNEKYDGYHRDGCVWREDVDIFDKMAVQIKYVNNVQVSYSLTTYSPYEGYRISFNGTKGKIDAWIKEKQTWEMEPFDEIQVTTNFGKRELLRIPNTEEGHGGGDVRLRKQIFAPDGQDPFRQAARSRDGALAVLIGIAARKSIDSGQPVKIADLTSLKPQAQRV</sequence>
<evidence type="ECO:0000259" key="2">
    <source>
        <dbReference type="Pfam" id="PF02894"/>
    </source>
</evidence>
<dbReference type="InterPro" id="IPR036291">
    <property type="entry name" value="NAD(P)-bd_dom_sf"/>
</dbReference>
<evidence type="ECO:0000259" key="1">
    <source>
        <dbReference type="Pfam" id="PF01408"/>
    </source>
</evidence>
<dbReference type="RefSeq" id="WP_226176446.1">
    <property type="nucleotide sequence ID" value="NZ_JAJADR010000003.1"/>
</dbReference>
<evidence type="ECO:0000313" key="3">
    <source>
        <dbReference type="EMBL" id="MCB2408964.1"/>
    </source>
</evidence>
<dbReference type="InterPro" id="IPR051450">
    <property type="entry name" value="Gfo/Idh/MocA_Oxidoreductases"/>
</dbReference>
<organism evidence="3 4">
    <name type="scientific">Hymenobacter lucidus</name>
    <dbReference type="NCBI Taxonomy" id="2880930"/>
    <lineage>
        <taxon>Bacteria</taxon>
        <taxon>Pseudomonadati</taxon>
        <taxon>Bacteroidota</taxon>
        <taxon>Cytophagia</taxon>
        <taxon>Cytophagales</taxon>
        <taxon>Hymenobacteraceae</taxon>
        <taxon>Hymenobacter</taxon>
    </lineage>
</organism>